<dbReference type="RefSeq" id="WP_021710332.1">
    <property type="nucleotide sequence ID" value="NZ_BAOB01000163.1"/>
</dbReference>
<evidence type="ECO:0000313" key="2">
    <source>
        <dbReference type="Proteomes" id="UP000016567"/>
    </source>
</evidence>
<accession>U3AS46</accession>
<keyword evidence="2" id="KW-1185">Reference proteome</keyword>
<dbReference type="eggNOG" id="COG1413">
    <property type="taxonomic scope" value="Bacteria"/>
</dbReference>
<proteinExistence type="predicted"/>
<organism evidence="1 2">
    <name type="scientific">Vibrio azureus NBRC 104587</name>
    <dbReference type="NCBI Taxonomy" id="1219077"/>
    <lineage>
        <taxon>Bacteria</taxon>
        <taxon>Pseudomonadati</taxon>
        <taxon>Pseudomonadota</taxon>
        <taxon>Gammaproteobacteria</taxon>
        <taxon>Vibrionales</taxon>
        <taxon>Vibrionaceae</taxon>
        <taxon>Vibrio</taxon>
    </lineage>
</organism>
<sequence>MNKTMNFLTVPMRVDALVADFPMNAVKTSDDFDDLPYLSQDNIDVNYDTANLASSIANTSFNNLCTLPPGIHLHWSLPDALTKGEVTDEGLKMPKVPNRWLILRNLKTDTDPELVDNELLANKSWIIESDYIHSEDAQSVRAICIPSLDKGEGKQKPYHYLGRQIELNQWLSETEEQKAKASYLPELNVLGWGTPYFSSLYTDCFSVFGAFDEGMTSEQVANYEYQVFGWYSDETQDYVQDSLINGETSLDTFISDAKQTANWQVEGDVIAQRLLCYGKVSFADELNLRDSFNEKETRFNFSKSPMEAVARHLAQRFVAEHVESTSDEDEKEEVEKLENQLLSVLINEDVQGQSIDFVDSLKSSRHEQEFAAVSSGYLWKLKSDEAIFKEAVIDLDSDNESELQSLKLKLNQFKIKVKIRLSELNRLQELANQNKHTLQFFRRLLYSDWTKYMLSLHPTDLQSDSYPDFNQIAFMMRTDTIAKLKEHEDLQSSLMSSIEAEICGIMASYRGELDLSESEVERFASPLIQVPGPRYWKPKDPTLLLSGEVVNPSRRHGKDGVLKCQVVSCEMLTNEMDRSMTQWLQNMDTQQPWQWAAHSLNQWQQQPWSPLFMEWRVAGFPDERARTDKEGENYQYDQDYVTTQYRIPLNDDHYSLPSAAVDLTKDREQEHLVTESPNTVNGRSLLTFSFKKVVLEKLKKYKDELEDQAINEDVDEFNHRLETIYEQYDAEPIMMQTLDGLHDELIMYSNLTLLKLFDPSQFAHTDGFDKDISDEVNALLGNKKFKLPSTGHRFTPIKNGDLQIEQLRVVDTFGRYKNIINPHRLPENSRINSMPRVLSPLRLSFRWLDLIDEDTQAVSPISGWIGYNLFDETVMIYDSQGYFVGAINSDGEWVDDHGDKQALNVVNNAKLRSLILKLLSFHNDNRISKAQFIDQSHVTEELWQNFIELNLIVPYKQGTKAYRLPITREMWPAEAGVEYEEALSLFSASRSSTNYWPKLKQAIRRGQDNVEPLGSENNMYCPFQPLAIVSANLDLQLMGKADVDKSWAALNEYLETGKRRNRQFTKVKWPIKLGEYNNIDDGLIGYWTVAEGVLSETGYFPQSDMRDVHGETDESLVDAANFDPNEHDYVDQIRGEGVLNLTRSLDDEPLELLMLMDVQSKVHATTGIVPRKLLRLDPEDYINALKNIQADYFAAPLLSPTETFSIPLASQITWEWQQTLPQGERLQKFSGRLVNKATFIDRIINSQNGGENTHIIVGSVAMNPEELWQWMIQHEVLAIIPSAPNLGLLNAVDVSLWSKEWQQVWGQLDPIVQASCEQQIAPLSSVGVLASKLKAVEGRLKPAMDN</sequence>
<protein>
    <submittedName>
        <fullName evidence="1">Uncharacterized protein</fullName>
    </submittedName>
</protein>
<reference evidence="1 2" key="1">
    <citation type="submission" date="2013-09" db="EMBL/GenBank/DDBJ databases">
        <title>Whole genome shotgun sequence of Vibrio azureus NBRC 104587.</title>
        <authorList>
            <person name="Isaki S."/>
            <person name="Hosoyama A."/>
            <person name="Numata M."/>
            <person name="Hashimoto M."/>
            <person name="Hosoyama Y."/>
            <person name="Tsuchikane K."/>
            <person name="Noguchi M."/>
            <person name="Hirakata S."/>
            <person name="Ichikawa N."/>
            <person name="Ohji S."/>
            <person name="Yamazoe A."/>
            <person name="Fujita N."/>
        </authorList>
    </citation>
    <scope>NUCLEOTIDE SEQUENCE [LARGE SCALE GENOMIC DNA]</scope>
    <source>
        <strain evidence="1 2">NBRC 104587</strain>
    </source>
</reference>
<dbReference type="OrthoDB" id="6091628at2"/>
<dbReference type="STRING" id="1219077.VAZ01S_047_00100"/>
<comment type="caution">
    <text evidence="1">The sequence shown here is derived from an EMBL/GenBank/DDBJ whole genome shotgun (WGS) entry which is preliminary data.</text>
</comment>
<dbReference type="EMBL" id="BATL01000047">
    <property type="protein sequence ID" value="GAD76585.1"/>
    <property type="molecule type" value="Genomic_DNA"/>
</dbReference>
<dbReference type="Proteomes" id="UP000016567">
    <property type="component" value="Unassembled WGS sequence"/>
</dbReference>
<gene>
    <name evidence="1" type="ORF">VAZ01S_047_00100</name>
</gene>
<evidence type="ECO:0000313" key="1">
    <source>
        <dbReference type="EMBL" id="GAD76585.1"/>
    </source>
</evidence>
<name>U3AS46_9VIBR</name>